<accession>A0ABP8JYY2</accession>
<name>A0ABP8JYY2_9BACT</name>
<gene>
    <name evidence="1" type="ORF">GCM10023187_08530</name>
</gene>
<protein>
    <submittedName>
        <fullName evidence="1">Uncharacterized protein</fullName>
    </submittedName>
</protein>
<proteinExistence type="predicted"/>
<sequence length="154" mass="16894">MLTGQVTGLTGCKNEKAELINEAAKIGVPVAVYDAFVQRNQLSVARQAAFSRIGKNIWEGRFSQNGAAVSELFTESGTFITESGRLVSGTAFPEVSQAYLRTNYPVYNVKQVYVGDTPQSTSGFRALVVAWDNSSVRMVRFDNTGRFIREDIIA</sequence>
<evidence type="ECO:0000313" key="2">
    <source>
        <dbReference type="Proteomes" id="UP001500936"/>
    </source>
</evidence>
<evidence type="ECO:0000313" key="1">
    <source>
        <dbReference type="EMBL" id="GAA4398161.1"/>
    </source>
</evidence>
<organism evidence="1 2">
    <name type="scientific">Nibrella viscosa</name>
    <dbReference type="NCBI Taxonomy" id="1084524"/>
    <lineage>
        <taxon>Bacteria</taxon>
        <taxon>Pseudomonadati</taxon>
        <taxon>Bacteroidota</taxon>
        <taxon>Cytophagia</taxon>
        <taxon>Cytophagales</taxon>
        <taxon>Spirosomataceae</taxon>
        <taxon>Nibrella</taxon>
    </lineage>
</organism>
<reference evidence="2" key="1">
    <citation type="journal article" date="2019" name="Int. J. Syst. Evol. Microbiol.">
        <title>The Global Catalogue of Microorganisms (GCM) 10K type strain sequencing project: providing services to taxonomists for standard genome sequencing and annotation.</title>
        <authorList>
            <consortium name="The Broad Institute Genomics Platform"/>
            <consortium name="The Broad Institute Genome Sequencing Center for Infectious Disease"/>
            <person name="Wu L."/>
            <person name="Ma J."/>
        </authorList>
    </citation>
    <scope>NUCLEOTIDE SEQUENCE [LARGE SCALE GENOMIC DNA]</scope>
    <source>
        <strain evidence="2">JCM 17925</strain>
    </source>
</reference>
<keyword evidence="2" id="KW-1185">Reference proteome</keyword>
<dbReference type="Proteomes" id="UP001500936">
    <property type="component" value="Unassembled WGS sequence"/>
</dbReference>
<dbReference type="EMBL" id="BAABHB010000001">
    <property type="protein sequence ID" value="GAA4398161.1"/>
    <property type="molecule type" value="Genomic_DNA"/>
</dbReference>
<comment type="caution">
    <text evidence="1">The sequence shown here is derived from an EMBL/GenBank/DDBJ whole genome shotgun (WGS) entry which is preliminary data.</text>
</comment>